<evidence type="ECO:0000313" key="2">
    <source>
        <dbReference type="Proteomes" id="UP001158076"/>
    </source>
</evidence>
<dbReference type="Pfam" id="PF17426">
    <property type="entry name" value="Putative_G5P"/>
    <property type="match status" value="1"/>
</dbReference>
<dbReference type="InterPro" id="IPR035411">
    <property type="entry name" value="Putative_G5P"/>
</dbReference>
<dbReference type="Proteomes" id="UP001158076">
    <property type="component" value="Unassembled WGS sequence"/>
</dbReference>
<sequence>MLVQLGLCKGVTSKEKMNGIIEHYLVLTAPGRDQFGQEIEQSIGLKVSKRQLDSGIENAYKPYIGKQVAVPVYAKAWKSKTGTAFGMDLWLSDDGLPVPVQRVQPRPAPVAAGAN</sequence>
<dbReference type="RefSeq" id="WP_279648053.1">
    <property type="nucleotide sequence ID" value="NZ_JAODZE010000053.1"/>
</dbReference>
<dbReference type="EMBL" id="JAODZE010000053">
    <property type="protein sequence ID" value="MDH0149194.1"/>
    <property type="molecule type" value="Genomic_DNA"/>
</dbReference>
<gene>
    <name evidence="1" type="ORF">N7335_22665</name>
</gene>
<organism evidence="1 2">
    <name type="scientific">Stutzerimonas stutzeri</name>
    <name type="common">Pseudomonas stutzeri</name>
    <dbReference type="NCBI Taxonomy" id="316"/>
    <lineage>
        <taxon>Bacteria</taxon>
        <taxon>Pseudomonadati</taxon>
        <taxon>Pseudomonadota</taxon>
        <taxon>Gammaproteobacteria</taxon>
        <taxon>Pseudomonadales</taxon>
        <taxon>Pseudomonadaceae</taxon>
        <taxon>Stutzerimonas</taxon>
    </lineage>
</organism>
<comment type="caution">
    <text evidence="1">The sequence shown here is derived from an EMBL/GenBank/DDBJ whole genome shotgun (WGS) entry which is preliminary data.</text>
</comment>
<dbReference type="AlphaFoldDB" id="A0AA42HAJ1"/>
<proteinExistence type="predicted"/>
<accession>A0AA42HAJ1</accession>
<evidence type="ECO:0000313" key="1">
    <source>
        <dbReference type="EMBL" id="MDH0149194.1"/>
    </source>
</evidence>
<protein>
    <submittedName>
        <fullName evidence="1">Uncharacterized protein</fullName>
    </submittedName>
</protein>
<name>A0AA42HAJ1_STUST</name>
<reference evidence="1" key="1">
    <citation type="submission" date="2022-09" db="EMBL/GenBank/DDBJ databases">
        <title>Intensive care unit water sources are persistently colonized with multi-drug resistant bacteria and are the site of extensive horizontal gene transfer of antibiotic resistance genes.</title>
        <authorList>
            <person name="Diorio-Toth L."/>
        </authorList>
    </citation>
    <scope>NUCLEOTIDE SEQUENCE</scope>
    <source>
        <strain evidence="1">GD04147</strain>
    </source>
</reference>